<name>A0A1G9TVF7_9FIRM</name>
<dbReference type="SUPFAM" id="SSF75005">
    <property type="entry name" value="Arabinanase/levansucrase/invertase"/>
    <property type="match status" value="1"/>
</dbReference>
<dbReference type="Pfam" id="PF04616">
    <property type="entry name" value="Glyco_hydro_43"/>
    <property type="match status" value="1"/>
</dbReference>
<dbReference type="CDD" id="cd09001">
    <property type="entry name" value="GH43_FsAxh1-like"/>
    <property type="match status" value="1"/>
</dbReference>
<evidence type="ECO:0000259" key="7">
    <source>
        <dbReference type="Pfam" id="PF17851"/>
    </source>
</evidence>
<dbReference type="SUPFAM" id="SSF49899">
    <property type="entry name" value="Concanavalin A-like lectins/glucanases"/>
    <property type="match status" value="1"/>
</dbReference>
<dbReference type="InterPro" id="IPR041542">
    <property type="entry name" value="GH43_C2"/>
</dbReference>
<keyword evidence="3 6" id="KW-0326">Glycosidase</keyword>
<evidence type="ECO:0000256" key="2">
    <source>
        <dbReference type="ARBA" id="ARBA00022801"/>
    </source>
</evidence>
<dbReference type="GO" id="GO:0005975">
    <property type="term" value="P:carbohydrate metabolic process"/>
    <property type="evidence" value="ECO:0007669"/>
    <property type="project" value="InterPro"/>
</dbReference>
<evidence type="ECO:0000256" key="1">
    <source>
        <dbReference type="ARBA" id="ARBA00009865"/>
    </source>
</evidence>
<evidence type="ECO:0000256" key="5">
    <source>
        <dbReference type="PIRSR" id="PIRSR606710-2"/>
    </source>
</evidence>
<proteinExistence type="inferred from homology"/>
<dbReference type="PANTHER" id="PTHR42812">
    <property type="entry name" value="BETA-XYLOSIDASE"/>
    <property type="match status" value="1"/>
</dbReference>
<dbReference type="RefSeq" id="WP_074520766.1">
    <property type="nucleotide sequence ID" value="NZ_FNHZ01000001.1"/>
</dbReference>
<feature type="active site" description="Proton acceptor" evidence="4">
    <location>
        <position position="22"/>
    </location>
</feature>
<gene>
    <name evidence="8" type="ORF">SAMN05216544_0503</name>
</gene>
<dbReference type="Pfam" id="PF17851">
    <property type="entry name" value="GH43_C2"/>
    <property type="match status" value="1"/>
</dbReference>
<dbReference type="AlphaFoldDB" id="A0A1G9TVF7"/>
<evidence type="ECO:0000256" key="3">
    <source>
        <dbReference type="ARBA" id="ARBA00023295"/>
    </source>
</evidence>
<organism evidence="8 9">
    <name type="scientific">Lachnospira pectinoschiza</name>
    <dbReference type="NCBI Taxonomy" id="28052"/>
    <lineage>
        <taxon>Bacteria</taxon>
        <taxon>Bacillati</taxon>
        <taxon>Bacillota</taxon>
        <taxon>Clostridia</taxon>
        <taxon>Lachnospirales</taxon>
        <taxon>Lachnospiraceae</taxon>
        <taxon>Lachnospira</taxon>
    </lineage>
</organism>
<dbReference type="InterPro" id="IPR006710">
    <property type="entry name" value="Glyco_hydro_43"/>
</dbReference>
<feature type="site" description="Important for catalytic activity, responsible for pKa modulation of the active site Glu and correct orientation of both the proton donor and substrate" evidence="5">
    <location>
        <position position="129"/>
    </location>
</feature>
<keyword evidence="9" id="KW-1185">Reference proteome</keyword>
<accession>A0A1G9TVF7</accession>
<dbReference type="PANTHER" id="PTHR42812:SF12">
    <property type="entry name" value="BETA-XYLOSIDASE-RELATED"/>
    <property type="match status" value="1"/>
</dbReference>
<evidence type="ECO:0000313" key="9">
    <source>
        <dbReference type="Proteomes" id="UP000187651"/>
    </source>
</evidence>
<dbReference type="InterPro" id="IPR013320">
    <property type="entry name" value="ConA-like_dom_sf"/>
</dbReference>
<keyword evidence="2 6" id="KW-0378">Hydrolase</keyword>
<feature type="domain" description="Beta-xylosidase C-terminal Concanavalin A-like" evidence="7">
    <location>
        <begin position="332"/>
        <end position="558"/>
    </location>
</feature>
<dbReference type="Gene3D" id="2.115.10.20">
    <property type="entry name" value="Glycosyl hydrolase domain, family 43"/>
    <property type="match status" value="1"/>
</dbReference>
<dbReference type="GO" id="GO:0004553">
    <property type="term" value="F:hydrolase activity, hydrolyzing O-glycosyl compounds"/>
    <property type="evidence" value="ECO:0007669"/>
    <property type="project" value="InterPro"/>
</dbReference>
<evidence type="ECO:0000256" key="6">
    <source>
        <dbReference type="RuleBase" id="RU361187"/>
    </source>
</evidence>
<evidence type="ECO:0000256" key="4">
    <source>
        <dbReference type="PIRSR" id="PIRSR606710-1"/>
    </source>
</evidence>
<dbReference type="InterPro" id="IPR051795">
    <property type="entry name" value="Glycosyl_Hydrlase_43"/>
</dbReference>
<dbReference type="OrthoDB" id="9801455at2"/>
<dbReference type="Proteomes" id="UP000187651">
    <property type="component" value="Unassembled WGS sequence"/>
</dbReference>
<evidence type="ECO:0000313" key="8">
    <source>
        <dbReference type="EMBL" id="SDM51404.1"/>
    </source>
</evidence>
<protein>
    <submittedName>
        <fullName evidence="8">Beta-xylosidase</fullName>
    </submittedName>
</protein>
<dbReference type="InterPro" id="IPR023296">
    <property type="entry name" value="Glyco_hydro_beta-prop_sf"/>
</dbReference>
<reference evidence="9" key="1">
    <citation type="submission" date="2016-10" db="EMBL/GenBank/DDBJ databases">
        <authorList>
            <person name="Varghese N."/>
            <person name="Submissions S."/>
        </authorList>
    </citation>
    <scope>NUCLEOTIDE SEQUENCE [LARGE SCALE GENOMIC DNA]</scope>
    <source>
        <strain evidence="9">M83</strain>
    </source>
</reference>
<dbReference type="EMBL" id="FNHZ01000001">
    <property type="protein sequence ID" value="SDM51404.1"/>
    <property type="molecule type" value="Genomic_DNA"/>
</dbReference>
<dbReference type="Gene3D" id="2.60.120.200">
    <property type="match status" value="1"/>
</dbReference>
<comment type="similarity">
    <text evidence="1 6">Belongs to the glycosyl hydrolase 43 family.</text>
</comment>
<sequence>MWMADLGNGNYKNPILYADYSDPDAIRVGEDFFMIASSFSNAPGLPLLHSKDLVNWKVVNYILPKIPEFRYRNPIHGCGVWAPAIRYHEGTYYVCFPMPDEGIYMTTAKDPFGKWTEPVNIRPGAGWIDPCPFWDEDGKAYLVAGVAKSRIGYKSVLHMVEMAADGLSLIGEEKVVFDGNLNDQVTIEGPKMYKRNGYYYIFAPAGGVKTGWQTVLRSKNVYGPYEYKMVLRQGDTVVNGPHQGAWIDTPTGQDWFIHFQDVYAAGRITHLQPMTWYEDWPIIGEYEKDENGRPLKEYGTPVLEYKKPDMGVSDKDLADSNKFPVCAPDLDDEFDKDSLGMQWQWNANPETDWAEFMPEKSVIKLNAVDSANQRPVCDYRNLLLCKWAEPEFSCVTKMSLKDLENGDFAGCVALGQNYIALGIYKDSDGYYIRKVTGNQNFDCDVSYASENVTDTALSKDVKDFHSFKSEEKEVYIKYSVKRIGYQDHIEGGLKVNNAPRELQCLEISFDSKNYSYALACEAKAGRWVGVKNGVFVSHNSLIKNEKRGSILVDYIRYN</sequence>
<feature type="active site" description="Proton donor" evidence="4">
    <location>
        <position position="188"/>
    </location>
</feature>